<dbReference type="RefSeq" id="WP_344942695.1">
    <property type="nucleotide sequence ID" value="NZ_BAABDC010000001.1"/>
</dbReference>
<reference evidence="4" key="1">
    <citation type="journal article" date="2019" name="Int. J. Syst. Evol. Microbiol.">
        <title>The Global Catalogue of Microorganisms (GCM) 10K type strain sequencing project: providing services to taxonomists for standard genome sequencing and annotation.</title>
        <authorList>
            <consortium name="The Broad Institute Genomics Platform"/>
            <consortium name="The Broad Institute Genome Sequencing Center for Infectious Disease"/>
            <person name="Wu L."/>
            <person name="Ma J."/>
        </authorList>
    </citation>
    <scope>NUCLEOTIDE SEQUENCE [LARGE SCALE GENOMIC DNA]</scope>
    <source>
        <strain evidence="4">JCM 17125</strain>
    </source>
</reference>
<evidence type="ECO:0000256" key="1">
    <source>
        <dbReference type="SAM" id="MobiDB-lite"/>
    </source>
</evidence>
<dbReference type="Proteomes" id="UP001501468">
    <property type="component" value="Unassembled WGS sequence"/>
</dbReference>
<feature type="transmembrane region" description="Helical" evidence="2">
    <location>
        <begin position="182"/>
        <end position="199"/>
    </location>
</feature>
<keyword evidence="2" id="KW-0812">Transmembrane</keyword>
<evidence type="ECO:0000313" key="4">
    <source>
        <dbReference type="Proteomes" id="UP001501468"/>
    </source>
</evidence>
<comment type="caution">
    <text evidence="3">The sequence shown here is derived from an EMBL/GenBank/DDBJ whole genome shotgun (WGS) entry which is preliminary data.</text>
</comment>
<feature type="compositionally biased region" description="Basic and acidic residues" evidence="1">
    <location>
        <begin position="257"/>
        <end position="268"/>
    </location>
</feature>
<organism evidence="3 4">
    <name type="scientific">Terrabacter ginsenosidimutans</name>
    <dbReference type="NCBI Taxonomy" id="490575"/>
    <lineage>
        <taxon>Bacteria</taxon>
        <taxon>Bacillati</taxon>
        <taxon>Actinomycetota</taxon>
        <taxon>Actinomycetes</taxon>
        <taxon>Micrococcales</taxon>
        <taxon>Intrasporangiaceae</taxon>
        <taxon>Terrabacter</taxon>
    </lineage>
</organism>
<accession>A0ABP7CUB6</accession>
<feature type="region of interest" description="Disordered" evidence="1">
    <location>
        <begin position="257"/>
        <end position="357"/>
    </location>
</feature>
<evidence type="ECO:0000256" key="2">
    <source>
        <dbReference type="SAM" id="Phobius"/>
    </source>
</evidence>
<dbReference type="EMBL" id="BAABDC010000001">
    <property type="protein sequence ID" value="GAA3696404.1"/>
    <property type="molecule type" value="Genomic_DNA"/>
</dbReference>
<keyword evidence="4" id="KW-1185">Reference proteome</keyword>
<keyword evidence="2" id="KW-1133">Transmembrane helix</keyword>
<gene>
    <name evidence="3" type="ORF">GCM10022399_11110</name>
</gene>
<proteinExistence type="predicted"/>
<feature type="region of interest" description="Disordered" evidence="1">
    <location>
        <begin position="204"/>
        <end position="225"/>
    </location>
</feature>
<evidence type="ECO:0000313" key="3">
    <source>
        <dbReference type="EMBL" id="GAA3696404.1"/>
    </source>
</evidence>
<feature type="region of interest" description="Disordered" evidence="1">
    <location>
        <begin position="1"/>
        <end position="28"/>
    </location>
</feature>
<keyword evidence="2" id="KW-0472">Membrane</keyword>
<protein>
    <submittedName>
        <fullName evidence="3">Uncharacterized protein</fullName>
    </submittedName>
</protein>
<feature type="compositionally biased region" description="Polar residues" evidence="1">
    <location>
        <begin position="332"/>
        <end position="341"/>
    </location>
</feature>
<name>A0ABP7CUB6_9MICO</name>
<sequence length="357" mass="35484">MFRTKQSRTEAAVDQARSTATDLGSAASDRLGSLRESAADSAGDAAAIAKDRAYAAKAAATPAIQDAADAARERFYDAAATAKDAAGDALHEAADRAKPKVEAAQSTLVDTVLPKVGAAIATAAAALAAGAEQAREAAQPHLEQAAAQAKETAAFGGHRAHDAYAVLKGDAVAKKRGGKGKWLIAIGLTAAGVAAVAAFRKQKQADDPWATPLDSRAAAGGAVGSEPATFKDKAAETVGHAKEAVADAATKAKEKGSELADAAKDKAGDLASKGQSAIADAKDRSGEAVDDATDVLPTDDTSAPSAGEVTAVDAAPDSDAITSEAVEGGTINGASKKSSPRGSAKAKLAEENGDSTS</sequence>